<dbReference type="KEGG" id="pphe:PP2015_3225"/>
<feature type="signal peptide" evidence="1">
    <location>
        <begin position="1"/>
        <end position="18"/>
    </location>
</feature>
<evidence type="ECO:0000313" key="3">
    <source>
        <dbReference type="Proteomes" id="UP000061457"/>
    </source>
</evidence>
<dbReference type="RefSeq" id="WP_058031348.1">
    <property type="nucleotide sequence ID" value="NZ_CP013187.1"/>
</dbReference>
<dbReference type="PATRIC" id="fig|161398.10.peg.3288"/>
<organism evidence="2 3">
    <name type="scientific">Pseudoalteromonas phenolica</name>
    <dbReference type="NCBI Taxonomy" id="161398"/>
    <lineage>
        <taxon>Bacteria</taxon>
        <taxon>Pseudomonadati</taxon>
        <taxon>Pseudomonadota</taxon>
        <taxon>Gammaproteobacteria</taxon>
        <taxon>Alteromonadales</taxon>
        <taxon>Pseudoalteromonadaceae</taxon>
        <taxon>Pseudoalteromonas</taxon>
    </lineage>
</organism>
<accession>A0A0S2K5C8</accession>
<evidence type="ECO:0000256" key="1">
    <source>
        <dbReference type="SAM" id="SignalP"/>
    </source>
</evidence>
<dbReference type="OrthoDB" id="6308096at2"/>
<feature type="chain" id="PRO_5006601118" evidence="1">
    <location>
        <begin position="19"/>
        <end position="211"/>
    </location>
</feature>
<dbReference type="EMBL" id="CP013187">
    <property type="protein sequence ID" value="ALO43703.1"/>
    <property type="molecule type" value="Genomic_DNA"/>
</dbReference>
<keyword evidence="3" id="KW-1185">Reference proteome</keyword>
<evidence type="ECO:0000313" key="2">
    <source>
        <dbReference type="EMBL" id="ALO43703.1"/>
    </source>
</evidence>
<keyword evidence="1" id="KW-0732">Signal</keyword>
<gene>
    <name evidence="2" type="ORF">PP2015_3225</name>
</gene>
<dbReference type="AlphaFoldDB" id="A0A0S2K5C8"/>
<sequence>MKWLIVGLSMLMSTSSMAVDKWRGLLELQSGVYLTLGFNVDVQKNTVTLDSPNQGMFGKVPTEFTISKKQVSFKDKQLQAEFNGKVEGDTLVGTFTQGRAMAITLYRLNEQDLSQLKYEGAYKGELDVNGKPLPLVVQVAVVNGGFYSSLDSPAQQSYGIPITEFAIDEKTMTFSSKMISASFSGQLDGAGYSGKFVQGFEIPLTLKKKQL</sequence>
<dbReference type="STRING" id="161398.PP2015_3225"/>
<reference evidence="2 3" key="1">
    <citation type="submission" date="2015-11" db="EMBL/GenBank/DDBJ databases">
        <authorList>
            <person name="Zhang Y."/>
            <person name="Guo Z."/>
        </authorList>
    </citation>
    <scope>NUCLEOTIDE SEQUENCE [LARGE SCALE GENOMIC DNA]</scope>
    <source>
        <strain evidence="2 3">KCTC 12086</strain>
    </source>
</reference>
<proteinExistence type="predicted"/>
<protein>
    <submittedName>
        <fullName evidence="2">Uncharacterized protein</fullName>
    </submittedName>
</protein>
<name>A0A0S2K5C8_9GAMM</name>
<dbReference type="Proteomes" id="UP000061457">
    <property type="component" value="Chromosome I"/>
</dbReference>